<dbReference type="PANTHER" id="PTHR42793">
    <property type="entry name" value="COA BINDING DOMAIN CONTAINING PROTEIN"/>
    <property type="match status" value="1"/>
</dbReference>
<organism evidence="3 4">
    <name type="scientific">Ramlibacter pallidus</name>
    <dbReference type="NCBI Taxonomy" id="2780087"/>
    <lineage>
        <taxon>Bacteria</taxon>
        <taxon>Pseudomonadati</taxon>
        <taxon>Pseudomonadota</taxon>
        <taxon>Betaproteobacteria</taxon>
        <taxon>Burkholderiales</taxon>
        <taxon>Comamonadaceae</taxon>
        <taxon>Ramlibacter</taxon>
    </lineage>
</organism>
<evidence type="ECO:0000313" key="3">
    <source>
        <dbReference type="EMBL" id="MBE7367800.1"/>
    </source>
</evidence>
<dbReference type="Pfam" id="PF13549">
    <property type="entry name" value="ATP-grasp_5"/>
    <property type="match status" value="1"/>
</dbReference>
<dbReference type="Proteomes" id="UP000806285">
    <property type="component" value="Unassembled WGS sequence"/>
</dbReference>
<proteinExistence type="predicted"/>
<reference evidence="3 4" key="1">
    <citation type="submission" date="2020-10" db="EMBL/GenBank/DDBJ databases">
        <title>Ramlibacter sp. HM2 16S ribosomal RNA gene Genome sequencing and assembly.</title>
        <authorList>
            <person name="Kang M."/>
        </authorList>
    </citation>
    <scope>NUCLEOTIDE SEQUENCE [LARGE SCALE GENOMIC DNA]</scope>
    <source>
        <strain evidence="3 4">HM2</strain>
    </source>
</reference>
<dbReference type="InterPro" id="IPR043938">
    <property type="entry name" value="Ligase_CoA_dom"/>
</dbReference>
<keyword evidence="1" id="KW-0547">Nucleotide-binding</keyword>
<comment type="caution">
    <text evidence="3">The sequence shown here is derived from an EMBL/GenBank/DDBJ whole genome shotgun (WGS) entry which is preliminary data.</text>
</comment>
<dbReference type="SUPFAM" id="SSF51735">
    <property type="entry name" value="NAD(P)-binding Rossmann-fold domains"/>
    <property type="match status" value="1"/>
</dbReference>
<feature type="domain" description="ATP-grasp" evidence="2">
    <location>
        <begin position="32"/>
        <end position="68"/>
    </location>
</feature>
<dbReference type="InterPro" id="IPR011761">
    <property type="entry name" value="ATP-grasp"/>
</dbReference>
<evidence type="ECO:0000313" key="4">
    <source>
        <dbReference type="Proteomes" id="UP000806285"/>
    </source>
</evidence>
<keyword evidence="4" id="KW-1185">Reference proteome</keyword>
<dbReference type="Gene3D" id="3.30.1490.20">
    <property type="entry name" value="ATP-grasp fold, A domain"/>
    <property type="match status" value="1"/>
</dbReference>
<dbReference type="Gene3D" id="3.40.50.720">
    <property type="entry name" value="NAD(P)-binding Rossmann-like Domain"/>
    <property type="match status" value="1"/>
</dbReference>
<protein>
    <submittedName>
        <fullName evidence="3">Acetate--CoA ligase family protein</fullName>
    </submittedName>
</protein>
<dbReference type="InterPro" id="IPR032875">
    <property type="entry name" value="Succ_CoA_lig_flav_dom"/>
</dbReference>
<dbReference type="PANTHER" id="PTHR42793:SF1">
    <property type="entry name" value="PEPTIDYL-LYSINE N-ACETYLTRANSFERASE PATZ"/>
    <property type="match status" value="1"/>
</dbReference>
<dbReference type="InterPro" id="IPR003781">
    <property type="entry name" value="CoA-bd"/>
</dbReference>
<accession>A0ABR9S2U0</accession>
<dbReference type="SUPFAM" id="SSF52210">
    <property type="entry name" value="Succinyl-CoA synthetase domains"/>
    <property type="match status" value="2"/>
</dbReference>
<keyword evidence="1" id="KW-0067">ATP-binding</keyword>
<evidence type="ECO:0000259" key="2">
    <source>
        <dbReference type="PROSITE" id="PS50975"/>
    </source>
</evidence>
<dbReference type="InterPro" id="IPR036291">
    <property type="entry name" value="NAD(P)-bd_dom_sf"/>
</dbReference>
<dbReference type="SMART" id="SM00881">
    <property type="entry name" value="CoA_binding"/>
    <property type="match status" value="1"/>
</dbReference>
<sequence>MANFQGDKSKVRQILDAVKNEGRDSLTAPEGKLVCDAYGINVPKEGVVSSAKEAGTLASSMGFPVVMKIVSPDILHKTEAGGVIVGVKNADDAVTAYETIIANAKKYKADAKIVGVQVQQMIKGGQETIIGAMTDDSFGKLVAFGMGGVLVEVLKDVTFRLAPATREDAASMLDGIQAAEVLKGVRGAKPVSREALQDTIVRVSQLVSDFPEISEMDLNPVFASEDGAIAADVRVVLNFNQKPARYRPDEKAVVTSMKRIMQPKAVAVIGASNEAGKIGNSVMKNLINGGYKGQIYPIHPKEAEIMGIKAFKSVKDIPGEVDTAVFAIPAKLVAGALKECGEKKIAGAVLIPSGFGETGNIEGQEELQKIGREYNIRLMGPNIYGFYYTPANLCATFCTAYDVKGSTALSSQSGGIGMAIIGFSRSTKMGVSAIVGLGNKSDIDEDDLLLFFEQDDNTKVIAQHCEDLKDGRAFAEVAKRVSKKKPVIVLKAGRTAMGAAAAASHTGAVAGTDKIYDDVLRQSGVIRANSLRQMLELSRGVPILPTPKGENVVIITGAGGSGVLLSDACVDNGLALFKPMPDDLDAAFRKFIPPFGAAGNPVDITGGEPPITYVNTVRLGLEDDRIHALILGYWHTIVTPPMVFAKNMVQVVNEMKEKGKTKPVVASLAGDVEVEEAAQYLYENGIPAYAYSTELPVEVLGAKYKWARAAGLL</sequence>
<dbReference type="RefSeq" id="WP_193676436.1">
    <property type="nucleotide sequence ID" value="NZ_JADDIV010000003.1"/>
</dbReference>
<keyword evidence="3" id="KW-0436">Ligase</keyword>
<dbReference type="Pfam" id="PF13607">
    <property type="entry name" value="Succ_CoA_lig"/>
    <property type="match status" value="1"/>
</dbReference>
<dbReference type="Gene3D" id="3.40.50.261">
    <property type="entry name" value="Succinyl-CoA synthetase domains"/>
    <property type="match status" value="2"/>
</dbReference>
<dbReference type="EMBL" id="JADDIV010000003">
    <property type="protein sequence ID" value="MBE7367800.1"/>
    <property type="molecule type" value="Genomic_DNA"/>
</dbReference>
<name>A0ABR9S2U0_9BURK</name>
<dbReference type="GO" id="GO:0016874">
    <property type="term" value="F:ligase activity"/>
    <property type="evidence" value="ECO:0007669"/>
    <property type="project" value="UniProtKB-KW"/>
</dbReference>
<dbReference type="SUPFAM" id="SSF56059">
    <property type="entry name" value="Glutathione synthetase ATP-binding domain-like"/>
    <property type="match status" value="1"/>
</dbReference>
<dbReference type="PROSITE" id="PS50975">
    <property type="entry name" value="ATP_GRASP"/>
    <property type="match status" value="1"/>
</dbReference>
<evidence type="ECO:0000256" key="1">
    <source>
        <dbReference type="PROSITE-ProRule" id="PRU00409"/>
    </source>
</evidence>
<dbReference type="InterPro" id="IPR016102">
    <property type="entry name" value="Succinyl-CoA_synth-like"/>
</dbReference>
<gene>
    <name evidence="3" type="ORF">IM787_09495</name>
</gene>
<dbReference type="Gene3D" id="3.30.470.20">
    <property type="entry name" value="ATP-grasp fold, B domain"/>
    <property type="match status" value="1"/>
</dbReference>
<dbReference type="InterPro" id="IPR013815">
    <property type="entry name" value="ATP_grasp_subdomain_1"/>
</dbReference>
<dbReference type="Pfam" id="PF19045">
    <property type="entry name" value="Ligase_CoA_2"/>
    <property type="match status" value="1"/>
</dbReference>
<dbReference type="Pfam" id="PF13380">
    <property type="entry name" value="CoA_binding_2"/>
    <property type="match status" value="1"/>
</dbReference>